<evidence type="ECO:0000259" key="9">
    <source>
        <dbReference type="PROSITE" id="PS50850"/>
    </source>
</evidence>
<evidence type="ECO:0000256" key="1">
    <source>
        <dbReference type="ARBA" id="ARBA00003279"/>
    </source>
</evidence>
<dbReference type="RefSeq" id="WP_167081776.1">
    <property type="nucleotide sequence ID" value="NZ_BAAADC010000001.1"/>
</dbReference>
<protein>
    <submittedName>
        <fullName evidence="10">DHA1 family tetracycline resistance protein-like MFS transporter</fullName>
    </submittedName>
</protein>
<evidence type="ECO:0000256" key="6">
    <source>
        <dbReference type="ARBA" id="ARBA00022989"/>
    </source>
</evidence>
<feature type="transmembrane region" description="Helical" evidence="8">
    <location>
        <begin position="14"/>
        <end position="36"/>
    </location>
</feature>
<feature type="transmembrane region" description="Helical" evidence="8">
    <location>
        <begin position="346"/>
        <end position="369"/>
    </location>
</feature>
<feature type="domain" description="Major facilitator superfamily (MFS) profile" evidence="9">
    <location>
        <begin position="14"/>
        <end position="409"/>
    </location>
</feature>
<feature type="transmembrane region" description="Helical" evidence="8">
    <location>
        <begin position="381"/>
        <end position="404"/>
    </location>
</feature>
<dbReference type="AlphaFoldDB" id="A0A846MWA6"/>
<feature type="transmembrane region" description="Helical" evidence="8">
    <location>
        <begin position="143"/>
        <end position="165"/>
    </location>
</feature>
<dbReference type="Proteomes" id="UP000570514">
    <property type="component" value="Unassembled WGS sequence"/>
</dbReference>
<comment type="subcellular location">
    <subcellularLocation>
        <location evidence="2">Membrane</location>
        <topology evidence="2">Multi-pass membrane protein</topology>
    </subcellularLocation>
</comment>
<evidence type="ECO:0000256" key="7">
    <source>
        <dbReference type="ARBA" id="ARBA00023136"/>
    </source>
</evidence>
<dbReference type="GO" id="GO:0022857">
    <property type="term" value="F:transmembrane transporter activity"/>
    <property type="evidence" value="ECO:0007669"/>
    <property type="project" value="InterPro"/>
</dbReference>
<keyword evidence="6 8" id="KW-1133">Transmembrane helix</keyword>
<accession>A0A846MWA6</accession>
<evidence type="ECO:0000256" key="4">
    <source>
        <dbReference type="ARBA" id="ARBA00022448"/>
    </source>
</evidence>
<keyword evidence="7 8" id="KW-0472">Membrane</keyword>
<name>A0A846MWA6_9PROT</name>
<dbReference type="CDD" id="cd17388">
    <property type="entry name" value="MFS_TetA"/>
    <property type="match status" value="1"/>
</dbReference>
<dbReference type="Pfam" id="PF07690">
    <property type="entry name" value="MFS_1"/>
    <property type="match status" value="1"/>
</dbReference>
<gene>
    <name evidence="10" type="ORF">FHS83_001156</name>
</gene>
<dbReference type="InterPro" id="IPR020846">
    <property type="entry name" value="MFS_dom"/>
</dbReference>
<evidence type="ECO:0000256" key="8">
    <source>
        <dbReference type="SAM" id="Phobius"/>
    </source>
</evidence>
<feature type="transmembrane region" description="Helical" evidence="8">
    <location>
        <begin position="56"/>
        <end position="73"/>
    </location>
</feature>
<organism evidence="10 11">
    <name type="scientific">Rhizomicrobium palustre</name>
    <dbReference type="NCBI Taxonomy" id="189966"/>
    <lineage>
        <taxon>Bacteria</taxon>
        <taxon>Pseudomonadati</taxon>
        <taxon>Pseudomonadota</taxon>
        <taxon>Alphaproteobacteria</taxon>
        <taxon>Micropepsales</taxon>
        <taxon>Micropepsaceae</taxon>
        <taxon>Rhizomicrobium</taxon>
    </lineage>
</organism>
<dbReference type="InterPro" id="IPR001958">
    <property type="entry name" value="Tet-R_TetA/multi-R_MdtG-like"/>
</dbReference>
<keyword evidence="5 8" id="KW-0812">Transmembrane</keyword>
<evidence type="ECO:0000256" key="3">
    <source>
        <dbReference type="ARBA" id="ARBA00007520"/>
    </source>
</evidence>
<dbReference type="InterPro" id="IPR036259">
    <property type="entry name" value="MFS_trans_sf"/>
</dbReference>
<dbReference type="PROSITE" id="PS00216">
    <property type="entry name" value="SUGAR_TRANSPORT_1"/>
    <property type="match status" value="1"/>
</dbReference>
<dbReference type="PRINTS" id="PR01035">
    <property type="entry name" value="TCRTETA"/>
</dbReference>
<evidence type="ECO:0000256" key="2">
    <source>
        <dbReference type="ARBA" id="ARBA00004141"/>
    </source>
</evidence>
<keyword evidence="11" id="KW-1185">Reference proteome</keyword>
<dbReference type="SUPFAM" id="SSF103473">
    <property type="entry name" value="MFS general substrate transporter"/>
    <property type="match status" value="1"/>
</dbReference>
<feature type="transmembrane region" description="Helical" evidence="8">
    <location>
        <begin position="259"/>
        <end position="277"/>
    </location>
</feature>
<comment type="similarity">
    <text evidence="3">Belongs to the major facilitator superfamily. TCR/Tet family.</text>
</comment>
<feature type="transmembrane region" description="Helical" evidence="8">
    <location>
        <begin position="110"/>
        <end position="131"/>
    </location>
</feature>
<reference evidence="10 11" key="1">
    <citation type="submission" date="2020-03" db="EMBL/GenBank/DDBJ databases">
        <title>Genomic Encyclopedia of Type Strains, Phase IV (KMG-IV): sequencing the most valuable type-strain genomes for metagenomic binning, comparative biology and taxonomic classification.</title>
        <authorList>
            <person name="Goeker M."/>
        </authorList>
    </citation>
    <scope>NUCLEOTIDE SEQUENCE [LARGE SCALE GENOMIC DNA]</scope>
    <source>
        <strain evidence="10 11">DSM 19867</strain>
    </source>
</reference>
<keyword evidence="4" id="KW-0813">Transport</keyword>
<dbReference type="PANTHER" id="PTHR23504">
    <property type="entry name" value="MAJOR FACILITATOR SUPERFAMILY DOMAIN-CONTAINING PROTEIN 10"/>
    <property type="match status" value="1"/>
</dbReference>
<dbReference type="EMBL" id="JAASRM010000001">
    <property type="protein sequence ID" value="NIK87838.1"/>
    <property type="molecule type" value="Genomic_DNA"/>
</dbReference>
<dbReference type="InterPro" id="IPR011701">
    <property type="entry name" value="MFS"/>
</dbReference>
<dbReference type="PANTHER" id="PTHR23504:SF15">
    <property type="entry name" value="MAJOR FACILITATOR SUPERFAMILY (MFS) PROFILE DOMAIN-CONTAINING PROTEIN"/>
    <property type="match status" value="1"/>
</dbReference>
<feature type="transmembrane region" description="Helical" evidence="8">
    <location>
        <begin position="85"/>
        <end position="104"/>
    </location>
</feature>
<dbReference type="InterPro" id="IPR005829">
    <property type="entry name" value="Sugar_transporter_CS"/>
</dbReference>
<sequence>MANSGAAQGAGKHALAFIFVTIVIDSMGLGIILPVLPKLIATLIHGGMDDAARYGAWLAFSYAGMQFLFSPLLGNLSDRFGRRPILILSLLGIGVDYAIMGLAPTIGWLFLGRVLSGFAGASYTTASAYIADVAPPEKRAQSFGMVGAAFGIGFVVGPALGGLIGEYGVRLPFFAASAFGFLNALYGFVVLKESLAKEHRRKFELWRANPLGALIALKRYPIILPLCAVLVLMRIAHDANPVVFSYYTMEKFAWGPQQVGWSLMVVGIVVAIAYSTLPRLVPKIGERAAVYLGLSGGAISFAGYALSTQGWMIYAFMLPFGLMAIAMPAINALLSKVVGPKSQGELQGALASLGGLTSVVSPLFLGNLFAYTSDRHHGAFYFPGAAFMASAICLVLAMALFAIIRPVARAAS</sequence>
<comment type="caution">
    <text evidence="10">The sequence shown here is derived from an EMBL/GenBank/DDBJ whole genome shotgun (WGS) entry which is preliminary data.</text>
</comment>
<dbReference type="PROSITE" id="PS50850">
    <property type="entry name" value="MFS"/>
    <property type="match status" value="1"/>
</dbReference>
<dbReference type="Gene3D" id="1.20.1250.20">
    <property type="entry name" value="MFS general substrate transporter like domains"/>
    <property type="match status" value="1"/>
</dbReference>
<proteinExistence type="inferred from homology"/>
<dbReference type="GO" id="GO:0016020">
    <property type="term" value="C:membrane"/>
    <property type="evidence" value="ECO:0007669"/>
    <property type="project" value="UniProtKB-SubCell"/>
</dbReference>
<feature type="transmembrane region" description="Helical" evidence="8">
    <location>
        <begin position="289"/>
        <end position="306"/>
    </location>
</feature>
<comment type="function">
    <text evidence="1">Resistance to tetracycline by an active tetracycline efflux. This is an energy-dependent process that decreases the accumulation of the antibiotic in whole cells. This protein functions as a metal-tetracycline/H(+) antiporter.</text>
</comment>
<evidence type="ECO:0000256" key="5">
    <source>
        <dbReference type="ARBA" id="ARBA00022692"/>
    </source>
</evidence>
<feature type="transmembrane region" description="Helical" evidence="8">
    <location>
        <begin position="171"/>
        <end position="191"/>
    </location>
</feature>
<feature type="transmembrane region" description="Helical" evidence="8">
    <location>
        <begin position="211"/>
        <end position="236"/>
    </location>
</feature>
<feature type="transmembrane region" description="Helical" evidence="8">
    <location>
        <begin position="312"/>
        <end position="334"/>
    </location>
</feature>
<evidence type="ECO:0000313" key="10">
    <source>
        <dbReference type="EMBL" id="NIK87838.1"/>
    </source>
</evidence>
<evidence type="ECO:0000313" key="11">
    <source>
        <dbReference type="Proteomes" id="UP000570514"/>
    </source>
</evidence>